<organism evidence="1 2">
    <name type="scientific">Panagrellus redivivus</name>
    <name type="common">Microworm</name>
    <dbReference type="NCBI Taxonomy" id="6233"/>
    <lineage>
        <taxon>Eukaryota</taxon>
        <taxon>Metazoa</taxon>
        <taxon>Ecdysozoa</taxon>
        <taxon>Nematoda</taxon>
        <taxon>Chromadorea</taxon>
        <taxon>Rhabditida</taxon>
        <taxon>Tylenchina</taxon>
        <taxon>Panagrolaimomorpha</taxon>
        <taxon>Panagrolaimoidea</taxon>
        <taxon>Panagrolaimidae</taxon>
        <taxon>Panagrellus</taxon>
    </lineage>
</organism>
<reference evidence="1" key="1">
    <citation type="journal article" date="2013" name="Genetics">
        <title>The draft genome and transcriptome of Panagrellus redivivus are shaped by the harsh demands of a free-living lifestyle.</title>
        <authorList>
            <person name="Srinivasan J."/>
            <person name="Dillman A.R."/>
            <person name="Macchietto M.G."/>
            <person name="Heikkinen L."/>
            <person name="Lakso M."/>
            <person name="Fracchia K.M."/>
            <person name="Antoshechkin I."/>
            <person name="Mortazavi A."/>
            <person name="Wong G."/>
            <person name="Sternberg P.W."/>
        </authorList>
    </citation>
    <scope>NUCLEOTIDE SEQUENCE [LARGE SCALE GENOMIC DNA]</scope>
    <source>
        <strain evidence="1">MT8872</strain>
    </source>
</reference>
<evidence type="ECO:0000313" key="1">
    <source>
        <dbReference type="Proteomes" id="UP000492821"/>
    </source>
</evidence>
<name>A0A7E4VYR8_PANRE</name>
<evidence type="ECO:0000313" key="2">
    <source>
        <dbReference type="WBParaSite" id="Pan_g4032.t1"/>
    </source>
</evidence>
<dbReference type="Proteomes" id="UP000492821">
    <property type="component" value="Unassembled WGS sequence"/>
</dbReference>
<dbReference type="WBParaSite" id="Pan_g4032.t1">
    <property type="protein sequence ID" value="Pan_g4032.t1"/>
    <property type="gene ID" value="Pan_g4032"/>
</dbReference>
<accession>A0A7E4VYR8</accession>
<sequence length="202" mass="22777">MMQAMSSDFFKLLFLHVCLSFRSMFVSMAFGLVLCVCNQHCFEGYCQLHRSRRRNKCHRSAECLIDNAPKAIDALINVVFTANDCQQRCRGCLQTFSSSCFYTFAYPSARCSCQLPSNQCCVFVISTASSAIDISIEAVRATKLVAIDRWNLFSSLLSVDPTVKLTSGYCPILRIIYIFTVSLRSVLLFAIATSLEHLRRID</sequence>
<keyword evidence="1" id="KW-1185">Reference proteome</keyword>
<dbReference type="AlphaFoldDB" id="A0A7E4VYR8"/>
<proteinExistence type="predicted"/>
<reference evidence="2" key="2">
    <citation type="submission" date="2020-10" db="UniProtKB">
        <authorList>
            <consortium name="WormBaseParasite"/>
        </authorList>
    </citation>
    <scope>IDENTIFICATION</scope>
</reference>
<protein>
    <submittedName>
        <fullName evidence="2">Apple domain-containing protein</fullName>
    </submittedName>
</protein>